<evidence type="ECO:0000313" key="6">
    <source>
        <dbReference type="Proteomes" id="UP000766595"/>
    </source>
</evidence>
<dbReference type="PANTHER" id="PTHR43140:SF1">
    <property type="entry name" value="TYPE I RESTRICTION ENZYME ECOKI SPECIFICITY SUBUNIT"/>
    <property type="match status" value="1"/>
</dbReference>
<keyword evidence="5" id="KW-0255">Endonuclease</keyword>
<dbReference type="EC" id="3.1.21.-" evidence="5"/>
<evidence type="ECO:0000256" key="2">
    <source>
        <dbReference type="ARBA" id="ARBA00022747"/>
    </source>
</evidence>
<dbReference type="Gene3D" id="3.90.220.20">
    <property type="entry name" value="DNA methylase specificity domains"/>
    <property type="match status" value="2"/>
</dbReference>
<gene>
    <name evidence="5" type="ORF">KL771_04840</name>
</gene>
<evidence type="ECO:0000313" key="5">
    <source>
        <dbReference type="EMBL" id="MBT9288763.1"/>
    </source>
</evidence>
<comment type="similarity">
    <text evidence="1">Belongs to the type-I restriction system S methylase family.</text>
</comment>
<protein>
    <submittedName>
        <fullName evidence="5">Restriction endonuclease subunit S</fullName>
        <ecNumber evidence="5">3.1.21.-</ecNumber>
    </submittedName>
</protein>
<dbReference type="Pfam" id="PF01420">
    <property type="entry name" value="Methylase_S"/>
    <property type="match status" value="1"/>
</dbReference>
<proteinExistence type="inferred from homology"/>
<dbReference type="PANTHER" id="PTHR43140">
    <property type="entry name" value="TYPE-1 RESTRICTION ENZYME ECOKI SPECIFICITY PROTEIN"/>
    <property type="match status" value="1"/>
</dbReference>
<dbReference type="GO" id="GO:0009307">
    <property type="term" value="P:DNA restriction-modification system"/>
    <property type="evidence" value="ECO:0007669"/>
    <property type="project" value="UniProtKB-KW"/>
</dbReference>
<keyword evidence="5" id="KW-0378">Hydrolase</keyword>
<dbReference type="GO" id="GO:0016787">
    <property type="term" value="F:hydrolase activity"/>
    <property type="evidence" value="ECO:0007669"/>
    <property type="project" value="UniProtKB-KW"/>
</dbReference>
<dbReference type="InterPro" id="IPR044946">
    <property type="entry name" value="Restrct_endonuc_typeI_TRD_sf"/>
</dbReference>
<dbReference type="EMBL" id="JAHHZF010000002">
    <property type="protein sequence ID" value="MBT9288763.1"/>
    <property type="molecule type" value="Genomic_DNA"/>
</dbReference>
<dbReference type="InterPro" id="IPR000055">
    <property type="entry name" value="Restrct_endonuc_typeI_TRD"/>
</dbReference>
<comment type="caution">
    <text evidence="5">The sequence shown here is derived from an EMBL/GenBank/DDBJ whole genome shotgun (WGS) entry which is preliminary data.</text>
</comment>
<sequence>MRHYPHIKDSGIEWLGHVPAHWGVLCLKRCAQIFASNVDKKSHTDQIAIFLCNYVDVYYNDMITRNLVFMEATASEDQIDRFSLKAGDTIITKDSESPDDIAIPAYVPETLDGVVCGYHLAIVRPVGEVVGRFIKWLFLSAYCKATLGVRANGLTRFGLGQYALDNFKFAVPPASEQIAIAAFLDRETAKIDALVAEQERLIALLAEKRRAVISHAVTKGLDPNAPMKDSGIPWLGEVPAHWEVAAVGYRYEVQLGKMLDTARQTHEHLRPYLRVQDVQWGSINIEDLPSMDFDEDARKRYCLLQGDLLVNEGGSYVGRSAVWRGELAECYYQKALHRLRPISQLSDDPWFMFYVMIFATEIGVFIAGGNQTTIDHLTAESLRAYRFPFPGLAEQRLIVTWLDRETAKLDELTAEAERGIALLKERRAALISAAVTGKIDVREAVSGEEIAA</sequence>
<name>A0A947D0N2_9HYPH</name>
<reference evidence="5 6" key="1">
    <citation type="submission" date="2021-06" db="EMBL/GenBank/DDBJ databases">
        <authorList>
            <person name="Grouzdev D.S."/>
            <person name="Koziaeva V."/>
        </authorList>
    </citation>
    <scope>NUCLEOTIDE SEQUENCE [LARGE SCALE GENOMIC DNA]</scope>
    <source>
        <strain evidence="5 6">22</strain>
    </source>
</reference>
<dbReference type="CDD" id="cd17253">
    <property type="entry name" value="RMtype1_S_Eco933I-TRD2-CR2_like"/>
    <property type="match status" value="1"/>
</dbReference>
<keyword evidence="6" id="KW-1185">Reference proteome</keyword>
<dbReference type="InterPro" id="IPR051212">
    <property type="entry name" value="Type-I_RE_S_subunit"/>
</dbReference>
<dbReference type="Proteomes" id="UP000766595">
    <property type="component" value="Unassembled WGS sequence"/>
</dbReference>
<feature type="domain" description="Type I restriction modification DNA specificity" evidence="4">
    <location>
        <begin position="303"/>
        <end position="413"/>
    </location>
</feature>
<keyword evidence="5" id="KW-0540">Nuclease</keyword>
<dbReference type="RefSeq" id="WP_261967416.1">
    <property type="nucleotide sequence ID" value="NZ_JAHHZF010000002.1"/>
</dbReference>
<evidence type="ECO:0000256" key="1">
    <source>
        <dbReference type="ARBA" id="ARBA00010923"/>
    </source>
</evidence>
<organism evidence="5 6">
    <name type="scientific">Prosthecodimorpha staleyi</name>
    <dbReference type="NCBI Taxonomy" id="2840188"/>
    <lineage>
        <taxon>Bacteria</taxon>
        <taxon>Pseudomonadati</taxon>
        <taxon>Pseudomonadota</taxon>
        <taxon>Alphaproteobacteria</taxon>
        <taxon>Hyphomicrobiales</taxon>
        <taxon>Ancalomicrobiaceae</taxon>
        <taxon>Prosthecodimorpha</taxon>
    </lineage>
</organism>
<dbReference type="AlphaFoldDB" id="A0A947D0N2"/>
<dbReference type="GO" id="GO:0003677">
    <property type="term" value="F:DNA binding"/>
    <property type="evidence" value="ECO:0007669"/>
    <property type="project" value="UniProtKB-KW"/>
</dbReference>
<dbReference type="SUPFAM" id="SSF116734">
    <property type="entry name" value="DNA methylase specificity domain"/>
    <property type="match status" value="2"/>
</dbReference>
<evidence type="ECO:0000256" key="3">
    <source>
        <dbReference type="ARBA" id="ARBA00023125"/>
    </source>
</evidence>
<accession>A0A947D0N2</accession>
<dbReference type="Gene3D" id="1.10.287.1120">
    <property type="entry name" value="Bipartite methylase S protein"/>
    <property type="match status" value="1"/>
</dbReference>
<keyword evidence="2" id="KW-0680">Restriction system</keyword>
<dbReference type="GO" id="GO:0004519">
    <property type="term" value="F:endonuclease activity"/>
    <property type="evidence" value="ECO:0007669"/>
    <property type="project" value="UniProtKB-KW"/>
</dbReference>
<evidence type="ECO:0000259" key="4">
    <source>
        <dbReference type="Pfam" id="PF01420"/>
    </source>
</evidence>
<keyword evidence="3" id="KW-0238">DNA-binding</keyword>